<gene>
    <name evidence="1" type="ORF">NRB20_48490</name>
</gene>
<accession>A0A7K0D7K5</accession>
<dbReference type="OrthoDB" id="4552864at2"/>
<proteinExistence type="predicted"/>
<name>A0A7K0D7K5_9NOCA</name>
<dbReference type="EMBL" id="WEGK01000011">
    <property type="protein sequence ID" value="MQY21736.1"/>
    <property type="molecule type" value="Genomic_DNA"/>
</dbReference>
<sequence length="134" mass="14728">MGDANSMIDMKQQFTNYANSAASGQLIIEDGVADKCIQHCQNYLVDLNALKFRCSELVHVASFGTLKSASALGNKFHTLAIGDTGTGSLKEAIQERIDVVMQMEEMFKKAKDAFTSSDEATKDKLRQAMNKIDK</sequence>
<dbReference type="Proteomes" id="UP000438448">
    <property type="component" value="Unassembled WGS sequence"/>
</dbReference>
<protein>
    <submittedName>
        <fullName evidence="1">Uncharacterized protein</fullName>
    </submittedName>
</protein>
<evidence type="ECO:0000313" key="2">
    <source>
        <dbReference type="Proteomes" id="UP000438448"/>
    </source>
</evidence>
<reference evidence="1 2" key="1">
    <citation type="submission" date="2019-10" db="EMBL/GenBank/DDBJ databases">
        <title>Nocardia macrotermitis sp. nov. and Nocardia aurantia sp. nov., isolated from the gut of fungus growing-termite Macrotermes natalensis.</title>
        <authorList>
            <person name="Benndorf R."/>
            <person name="Schwitalla J."/>
            <person name="Martin K."/>
            <person name="De Beer W."/>
            <person name="Kaster A.-K."/>
            <person name="Vollmers J."/>
            <person name="Poulsen M."/>
            <person name="Beemelmanns C."/>
        </authorList>
    </citation>
    <scope>NUCLEOTIDE SEQUENCE [LARGE SCALE GENOMIC DNA]</scope>
    <source>
        <strain evidence="1 2">RB20</strain>
    </source>
</reference>
<evidence type="ECO:0000313" key="1">
    <source>
        <dbReference type="EMBL" id="MQY21736.1"/>
    </source>
</evidence>
<keyword evidence="2" id="KW-1185">Reference proteome</keyword>
<organism evidence="1 2">
    <name type="scientific">Nocardia macrotermitis</name>
    <dbReference type="NCBI Taxonomy" id="2585198"/>
    <lineage>
        <taxon>Bacteria</taxon>
        <taxon>Bacillati</taxon>
        <taxon>Actinomycetota</taxon>
        <taxon>Actinomycetes</taxon>
        <taxon>Mycobacteriales</taxon>
        <taxon>Nocardiaceae</taxon>
        <taxon>Nocardia</taxon>
    </lineage>
</organism>
<dbReference type="AlphaFoldDB" id="A0A7K0D7K5"/>
<comment type="caution">
    <text evidence="1">The sequence shown here is derived from an EMBL/GenBank/DDBJ whole genome shotgun (WGS) entry which is preliminary data.</text>
</comment>
<dbReference type="RefSeq" id="WP_153412774.1">
    <property type="nucleotide sequence ID" value="NZ_WEGK01000011.1"/>
</dbReference>